<name>A0A6B7ZF19_9CAUD</name>
<dbReference type="Proteomes" id="UP000464669">
    <property type="component" value="Segment"/>
</dbReference>
<evidence type="ECO:0000313" key="2">
    <source>
        <dbReference type="Proteomes" id="UP000464669"/>
    </source>
</evidence>
<reference evidence="1 2" key="1">
    <citation type="submission" date="2019-11" db="EMBL/GenBank/DDBJ databases">
        <authorList>
            <person name="Lewis R."/>
            <person name="Clooney A.G."/>
            <person name="Stockdale S.R."/>
            <person name="Buttimer C."/>
            <person name="Draper L.A."/>
            <person name="Ross R.P."/>
            <person name="Hill C."/>
        </authorList>
    </citation>
    <scope>NUCLEOTIDE SEQUENCE [LARGE SCALE GENOMIC DNA]</scope>
</reference>
<organism evidence="1 2">
    <name type="scientific">Klebsiella phage N1M2</name>
    <dbReference type="NCBI Taxonomy" id="2664939"/>
    <lineage>
        <taxon>Viruses</taxon>
        <taxon>Duplodnaviria</taxon>
        <taxon>Heunggongvirae</taxon>
        <taxon>Uroviricota</taxon>
        <taxon>Caudoviricetes</taxon>
        <taxon>Chimalliviridae</taxon>
        <taxon>Nimduovirus</taxon>
        <taxon>Nimduovirus N1M2</taxon>
    </lineage>
</organism>
<sequence>MKNRKEIESDILALAKKFTLGGGNHQLYSELFGRLDDAQFAKFWNSICDNKFIPMFVDNYNVKEGINYDHMVKVAAEYNIPLEQQLVITDPDTGLTFTTPETALVGFAEARKQRQLQAKKFGASKHDYETEDLTGQPTGDSKAGGISNPEIQVLLSLGLPTLAKELADVRGGDAGAYRAYKNDILTSGQATTESALTRGTGVKSLQTAHYLLLGQHIDNNLNSRD</sequence>
<proteinExistence type="predicted"/>
<accession>A0A6B7ZF19</accession>
<dbReference type="EMBL" id="MN642089">
    <property type="protein sequence ID" value="QGH72076.1"/>
    <property type="molecule type" value="Genomic_DNA"/>
</dbReference>
<protein>
    <submittedName>
        <fullName evidence="1">Putative virion structural protein</fullName>
    </submittedName>
</protein>
<gene>
    <name evidence="1" type="ORF">N1M2_213</name>
</gene>
<evidence type="ECO:0000313" key="1">
    <source>
        <dbReference type="EMBL" id="QGH72076.1"/>
    </source>
</evidence>
<keyword evidence="2" id="KW-1185">Reference proteome</keyword>